<dbReference type="Proteomes" id="UP000286268">
    <property type="component" value="Chromosome"/>
</dbReference>
<name>A0A410DX26_9CLOT</name>
<accession>A0A410DX26</accession>
<evidence type="ECO:0000313" key="3">
    <source>
        <dbReference type="Proteomes" id="UP000286268"/>
    </source>
</evidence>
<evidence type="ECO:0000256" key="1">
    <source>
        <dbReference type="SAM" id="Phobius"/>
    </source>
</evidence>
<keyword evidence="1" id="KW-0812">Transmembrane</keyword>
<dbReference type="OrthoDB" id="1912519at2"/>
<reference evidence="2 3" key="1">
    <citation type="submission" date="2018-01" db="EMBL/GenBank/DDBJ databases">
        <title>Genome Sequencing and Assembly of Anaerobacter polyendosporus strain CT4.</title>
        <authorList>
            <person name="Tachaapaikoon C."/>
            <person name="Sutheeworapong S."/>
            <person name="Jenjaroenpun P."/>
            <person name="Wongsurawat T."/>
            <person name="Nookeaw I."/>
            <person name="Cheawchanlertfa P."/>
            <person name="Kosugi A."/>
            <person name="Cheevadhanarak S."/>
            <person name="Ratanakhanokchai K."/>
        </authorList>
    </citation>
    <scope>NUCLEOTIDE SEQUENCE [LARGE SCALE GENOMIC DNA]</scope>
    <source>
        <strain evidence="2 3">CT4</strain>
    </source>
</reference>
<dbReference type="RefSeq" id="WP_128214205.1">
    <property type="nucleotide sequence ID" value="NZ_CP025746.1"/>
</dbReference>
<dbReference type="EMBL" id="CP025746">
    <property type="protein sequence ID" value="QAA33482.1"/>
    <property type="molecule type" value="Genomic_DNA"/>
</dbReference>
<sequence length="201" mass="23213">MPSVSIMFLIFLLVLTIIIWVLVKRKLPRIKNYKIVAIIVLIISFILSSFYLYLKVSSGIIYAKTTNLSEECIGELRLFENIDDKEFQGKYMINAKKMDNALFDYYKLGNGLLIATNESRKIIRIEIDDKSAAGMKTSKGIGLGSSVDEVVKIYGENYYKRMDDMGIPVIGYIDRKRKVKLEFFYYQGKVTMIRYDISSMK</sequence>
<dbReference type="KEGG" id="cmah:C1I91_18525"/>
<keyword evidence="3" id="KW-1185">Reference proteome</keyword>
<feature type="transmembrane region" description="Helical" evidence="1">
    <location>
        <begin position="35"/>
        <end position="54"/>
    </location>
</feature>
<dbReference type="AlphaFoldDB" id="A0A410DX26"/>
<organism evidence="2 3">
    <name type="scientific">Clostridium manihotivorum</name>
    <dbReference type="NCBI Taxonomy" id="2320868"/>
    <lineage>
        <taxon>Bacteria</taxon>
        <taxon>Bacillati</taxon>
        <taxon>Bacillota</taxon>
        <taxon>Clostridia</taxon>
        <taxon>Eubacteriales</taxon>
        <taxon>Clostridiaceae</taxon>
        <taxon>Clostridium</taxon>
    </lineage>
</organism>
<protein>
    <submittedName>
        <fullName evidence="2">Uncharacterized protein</fullName>
    </submittedName>
</protein>
<keyword evidence="1" id="KW-0472">Membrane</keyword>
<proteinExistence type="predicted"/>
<evidence type="ECO:0000313" key="2">
    <source>
        <dbReference type="EMBL" id="QAA33482.1"/>
    </source>
</evidence>
<keyword evidence="1" id="KW-1133">Transmembrane helix</keyword>
<feature type="transmembrane region" description="Helical" evidence="1">
    <location>
        <begin position="6"/>
        <end position="23"/>
    </location>
</feature>
<gene>
    <name evidence="2" type="ORF">C1I91_18525</name>
</gene>